<evidence type="ECO:0000256" key="7">
    <source>
        <dbReference type="SAM" id="MobiDB-lite"/>
    </source>
</evidence>
<comment type="catalytic activity">
    <reaction evidence="5">
        <text>N,N-dimethyl-1,4-phenylenediamine + anthranilate + 2 NAD(+) = 2-(4-dimethylaminophenyl)diazenylbenzoate + 2 NADH + 2 H(+)</text>
        <dbReference type="Rhea" id="RHEA:55872"/>
        <dbReference type="ChEBI" id="CHEBI:15378"/>
        <dbReference type="ChEBI" id="CHEBI:15783"/>
        <dbReference type="ChEBI" id="CHEBI:16567"/>
        <dbReference type="ChEBI" id="CHEBI:57540"/>
        <dbReference type="ChEBI" id="CHEBI:57945"/>
        <dbReference type="ChEBI" id="CHEBI:71579"/>
        <dbReference type="EC" id="1.7.1.17"/>
    </reaction>
    <physiologicalReaction direction="right-to-left" evidence="5">
        <dbReference type="Rhea" id="RHEA:55874"/>
    </physiologicalReaction>
</comment>
<sequence length="248" mass="26829">MSLTNQTEPMGRPDQMTLLRVDTSIRRQGSLSRELADIMAEAWPADQVVRRDLTACPDLHATWREAVAAGFLSEGHRTPAMREATAFAVDLADEALAATEIAVSAPLYNFGAPATLKSWIDLLITDPRFDPRHTPAGQALAGVPLTLLIARGGGYGPGTPREGWDHATPYLRRIFGDLFGAEVTVIAVELTAVEFDPAMADLRPQAAISRAEARTLAENTAASHAARRGRNGDRQKRGMPVVQEAIVR</sequence>
<evidence type="ECO:0000313" key="9">
    <source>
        <dbReference type="EMBL" id="APU15574.1"/>
    </source>
</evidence>
<dbReference type="EMBL" id="CP016076">
    <property type="protein sequence ID" value="APU15574.1"/>
    <property type="molecule type" value="Genomic_DNA"/>
</dbReference>
<dbReference type="GO" id="GO:0009055">
    <property type="term" value="F:electron transfer activity"/>
    <property type="evidence" value="ECO:0007669"/>
    <property type="project" value="UniProtKB-UniRule"/>
</dbReference>
<dbReference type="GO" id="GO:0010181">
    <property type="term" value="F:FMN binding"/>
    <property type="evidence" value="ECO:0007669"/>
    <property type="project" value="UniProtKB-UniRule"/>
</dbReference>
<proteinExistence type="inferred from homology"/>
<evidence type="ECO:0000256" key="6">
    <source>
        <dbReference type="HAMAP-Rule" id="MF_01216"/>
    </source>
</evidence>
<name>A0AAC9PSH8_9PSEU</name>
<feature type="domain" description="Flavodoxin-like fold" evidence="8">
    <location>
        <begin position="16"/>
        <end position="203"/>
    </location>
</feature>
<comment type="similarity">
    <text evidence="6">Belongs to the azoreductase type 1 family.</text>
</comment>
<evidence type="ECO:0000259" key="8">
    <source>
        <dbReference type="Pfam" id="PF02525"/>
    </source>
</evidence>
<dbReference type="EC" id="1.7.1.17" evidence="6"/>
<feature type="region of interest" description="Disordered" evidence="7">
    <location>
        <begin position="218"/>
        <end position="239"/>
    </location>
</feature>
<protein>
    <recommendedName>
        <fullName evidence="6">FMN dependent NADH:quinone oxidoreductase</fullName>
        <ecNumber evidence="6">1.6.5.-</ecNumber>
    </recommendedName>
    <alternativeName>
        <fullName evidence="6">Azo-dye reductase</fullName>
    </alternativeName>
    <alternativeName>
        <fullName evidence="6">FMN-dependent NADH-azo compound oxidoreductase</fullName>
    </alternativeName>
    <alternativeName>
        <fullName evidence="6">FMN-dependent NADH-azoreductase</fullName>
        <ecNumber evidence="6">1.7.1.17</ecNumber>
    </alternativeName>
</protein>
<dbReference type="EC" id="1.6.5.-" evidence="6"/>
<evidence type="ECO:0000256" key="1">
    <source>
        <dbReference type="ARBA" id="ARBA00022630"/>
    </source>
</evidence>
<feature type="binding site" evidence="6">
    <location>
        <begin position="30"/>
        <end position="32"/>
    </location>
    <ligand>
        <name>FMN</name>
        <dbReference type="ChEBI" id="CHEBI:58210"/>
    </ligand>
</feature>
<evidence type="ECO:0000256" key="2">
    <source>
        <dbReference type="ARBA" id="ARBA00022643"/>
    </source>
</evidence>
<dbReference type="InterPro" id="IPR023048">
    <property type="entry name" value="NADH:quinone_OxRdtase_FMN_depd"/>
</dbReference>
<dbReference type="KEGG" id="acad:UA74_17730"/>
<evidence type="ECO:0000313" key="10">
    <source>
        <dbReference type="Proteomes" id="UP000185511"/>
    </source>
</evidence>
<dbReference type="InterPro" id="IPR003680">
    <property type="entry name" value="Flavodoxin_fold"/>
</dbReference>
<dbReference type="InterPro" id="IPR050104">
    <property type="entry name" value="FMN-dep_NADH:Q_OxRdtase_AzoR1"/>
</dbReference>
<dbReference type="InterPro" id="IPR029039">
    <property type="entry name" value="Flavoprotein-like_sf"/>
</dbReference>
<comment type="subunit">
    <text evidence="6">Homodimer.</text>
</comment>
<comment type="caution">
    <text evidence="6">Lacks conserved residue(s) required for the propagation of feature annotation.</text>
</comment>
<dbReference type="Pfam" id="PF02525">
    <property type="entry name" value="Flavodoxin_2"/>
    <property type="match status" value="1"/>
</dbReference>
<comment type="cofactor">
    <cofactor evidence="6">
        <name>FMN</name>
        <dbReference type="ChEBI" id="CHEBI:58210"/>
    </cofactor>
    <text evidence="6">Binds 1 FMN per subunit.</text>
</comment>
<comment type="function">
    <text evidence="6">Also exhibits azoreductase activity. Catalyzes the reductive cleavage of the azo bond in aromatic azo compounds to the corresponding amines.</text>
</comment>
<dbReference type="Gene3D" id="3.40.50.360">
    <property type="match status" value="1"/>
</dbReference>
<keyword evidence="10" id="KW-1185">Reference proteome</keyword>
<evidence type="ECO:0000256" key="5">
    <source>
        <dbReference type="ARBA" id="ARBA00048542"/>
    </source>
</evidence>
<accession>A0AAC9PSH8</accession>
<comment type="catalytic activity">
    <reaction evidence="6">
        <text>2 a quinone + NADH + H(+) = 2 a 1,4-benzosemiquinone + NAD(+)</text>
        <dbReference type="Rhea" id="RHEA:65952"/>
        <dbReference type="ChEBI" id="CHEBI:15378"/>
        <dbReference type="ChEBI" id="CHEBI:57540"/>
        <dbReference type="ChEBI" id="CHEBI:57945"/>
        <dbReference type="ChEBI" id="CHEBI:132124"/>
        <dbReference type="ChEBI" id="CHEBI:134225"/>
    </reaction>
</comment>
<dbReference type="PANTHER" id="PTHR43741">
    <property type="entry name" value="FMN-DEPENDENT NADH-AZOREDUCTASE 1"/>
    <property type="match status" value="1"/>
</dbReference>
<keyword evidence="4 6" id="KW-0520">NAD</keyword>
<evidence type="ECO:0000256" key="3">
    <source>
        <dbReference type="ARBA" id="ARBA00023002"/>
    </source>
</evidence>
<dbReference type="GO" id="GO:0016655">
    <property type="term" value="F:oxidoreductase activity, acting on NAD(P)H, quinone or similar compound as acceptor"/>
    <property type="evidence" value="ECO:0007669"/>
    <property type="project" value="InterPro"/>
</dbReference>
<keyword evidence="1 6" id="KW-0285">Flavoprotein</keyword>
<dbReference type="SUPFAM" id="SSF52218">
    <property type="entry name" value="Flavoproteins"/>
    <property type="match status" value="1"/>
</dbReference>
<dbReference type="HAMAP" id="MF_01216">
    <property type="entry name" value="Azoreductase_type1"/>
    <property type="match status" value="1"/>
</dbReference>
<dbReference type="RefSeq" id="WP_075764956.1">
    <property type="nucleotide sequence ID" value="NZ_CP016076.1"/>
</dbReference>
<reference evidence="10" key="1">
    <citation type="submission" date="2016-06" db="EMBL/GenBank/DDBJ databases">
        <title>Complete genome sequence of Actinoalloteichus fjordicus DSM 46855 (=ADI127-17), type strain of the new species Actinoalloteichus fjordicus.</title>
        <authorList>
            <person name="Ruckert C."/>
            <person name="Nouioui I."/>
            <person name="Willmese J."/>
            <person name="van Wezel G."/>
            <person name="Klenk H.-P."/>
            <person name="Kalinowski J."/>
            <person name="Zotchev S.B."/>
        </authorList>
    </citation>
    <scope>NUCLEOTIDE SEQUENCE [LARGE SCALE GENOMIC DNA]</scope>
    <source>
        <strain evidence="10">ADI127-7</strain>
    </source>
</reference>
<feature type="binding site" evidence="6">
    <location>
        <position position="24"/>
    </location>
    <ligand>
        <name>FMN</name>
        <dbReference type="ChEBI" id="CHEBI:58210"/>
    </ligand>
</feature>
<keyword evidence="2 6" id="KW-0288">FMN</keyword>
<comment type="function">
    <text evidence="6">Quinone reductase that provides resistance to thiol-specific stress caused by electrophilic quinones.</text>
</comment>
<evidence type="ECO:0000256" key="4">
    <source>
        <dbReference type="ARBA" id="ARBA00023027"/>
    </source>
</evidence>
<dbReference type="GO" id="GO:0016652">
    <property type="term" value="F:oxidoreductase activity, acting on NAD(P)H as acceptor"/>
    <property type="evidence" value="ECO:0007669"/>
    <property type="project" value="UniProtKB-UniRule"/>
</dbReference>
<gene>
    <name evidence="6" type="primary">azoR</name>
    <name evidence="9" type="ORF">UA74_17730</name>
</gene>
<keyword evidence="3 6" id="KW-0560">Oxidoreductase</keyword>
<dbReference type="AlphaFoldDB" id="A0AAC9PSH8"/>
<dbReference type="Proteomes" id="UP000185511">
    <property type="component" value="Chromosome"/>
</dbReference>
<organism evidence="9 10">
    <name type="scientific">Actinoalloteichus fjordicus</name>
    <dbReference type="NCBI Taxonomy" id="1612552"/>
    <lineage>
        <taxon>Bacteria</taxon>
        <taxon>Bacillati</taxon>
        <taxon>Actinomycetota</taxon>
        <taxon>Actinomycetes</taxon>
        <taxon>Pseudonocardiales</taxon>
        <taxon>Pseudonocardiaceae</taxon>
        <taxon>Actinoalloteichus</taxon>
    </lineage>
</organism>
<dbReference type="PANTHER" id="PTHR43741:SF4">
    <property type="entry name" value="FMN-DEPENDENT NADH:QUINONE OXIDOREDUCTASE"/>
    <property type="match status" value="1"/>
</dbReference>